<dbReference type="AlphaFoldDB" id="A0AAD6T6L0"/>
<dbReference type="Proteomes" id="UP001218188">
    <property type="component" value="Unassembled WGS sequence"/>
</dbReference>
<comment type="caution">
    <text evidence="1">The sequence shown here is derived from an EMBL/GenBank/DDBJ whole genome shotgun (WGS) entry which is preliminary data.</text>
</comment>
<proteinExistence type="predicted"/>
<evidence type="ECO:0000313" key="2">
    <source>
        <dbReference type="Proteomes" id="UP001218188"/>
    </source>
</evidence>
<gene>
    <name evidence="1" type="ORF">C8F04DRAFT_1231002</name>
</gene>
<name>A0AAD6T6L0_9AGAR</name>
<dbReference type="SUPFAM" id="SSF52047">
    <property type="entry name" value="RNI-like"/>
    <property type="match status" value="1"/>
</dbReference>
<accession>A0AAD6T6L0</accession>
<evidence type="ECO:0000313" key="1">
    <source>
        <dbReference type="EMBL" id="KAJ7040348.1"/>
    </source>
</evidence>
<protein>
    <submittedName>
        <fullName evidence="1">Uncharacterized protein</fullName>
    </submittedName>
</protein>
<dbReference type="EMBL" id="JARJCM010000022">
    <property type="protein sequence ID" value="KAJ7040348.1"/>
    <property type="molecule type" value="Genomic_DNA"/>
</dbReference>
<reference evidence="1" key="1">
    <citation type="submission" date="2023-03" db="EMBL/GenBank/DDBJ databases">
        <title>Massive genome expansion in bonnet fungi (Mycena s.s.) driven by repeated elements and novel gene families across ecological guilds.</title>
        <authorList>
            <consortium name="Lawrence Berkeley National Laboratory"/>
            <person name="Harder C.B."/>
            <person name="Miyauchi S."/>
            <person name="Viragh M."/>
            <person name="Kuo A."/>
            <person name="Thoen E."/>
            <person name="Andreopoulos B."/>
            <person name="Lu D."/>
            <person name="Skrede I."/>
            <person name="Drula E."/>
            <person name="Henrissat B."/>
            <person name="Morin E."/>
            <person name="Kohler A."/>
            <person name="Barry K."/>
            <person name="LaButti K."/>
            <person name="Morin E."/>
            <person name="Salamov A."/>
            <person name="Lipzen A."/>
            <person name="Mereny Z."/>
            <person name="Hegedus B."/>
            <person name="Baldrian P."/>
            <person name="Stursova M."/>
            <person name="Weitz H."/>
            <person name="Taylor A."/>
            <person name="Grigoriev I.V."/>
            <person name="Nagy L.G."/>
            <person name="Martin F."/>
            <person name="Kauserud H."/>
        </authorList>
    </citation>
    <scope>NUCLEOTIDE SEQUENCE</scope>
    <source>
        <strain evidence="1">CBHHK200</strain>
    </source>
</reference>
<keyword evidence="2" id="KW-1185">Reference proteome</keyword>
<organism evidence="1 2">
    <name type="scientific">Mycena alexandri</name>
    <dbReference type="NCBI Taxonomy" id="1745969"/>
    <lineage>
        <taxon>Eukaryota</taxon>
        <taxon>Fungi</taxon>
        <taxon>Dikarya</taxon>
        <taxon>Basidiomycota</taxon>
        <taxon>Agaricomycotina</taxon>
        <taxon>Agaricomycetes</taxon>
        <taxon>Agaricomycetidae</taxon>
        <taxon>Agaricales</taxon>
        <taxon>Marasmiineae</taxon>
        <taxon>Mycenaceae</taxon>
        <taxon>Mycena</taxon>
    </lineage>
</organism>
<sequence>MRSSSKRWRKRQAAVRDELDAFIFPILSLPACNHGRDISLLQRVVTSQLFTFRWKQHFDFSQFVRTWRTVALSIPALWAALHITVASYGNFDVFEPEQIAEIVDTWFGRAGTLPLSLRWLGGVRTEKRWSEAMNAILRRWGPRLELLDIYAGEDCVSSLPDGITFSYLEKLFLQSTDTAWGADVELIDGAAFSEAPRLRHLSLESVSVSSLILPWKSLESFTITGNSPWDCLDILQMSPSLRKVKVDIIASPFSHDGSIVSHVRVTSALNRHHDKEFLPALANLTLQDWKADQVDAPLLDALKTRGVGSETEDGRAARLPLKSFRSWMSPDASGLVVRRHGIALQDLQSVWLVQSYGDYQSPILIKEPPSFFFFELELGNLLSAPPYTPSDQQYQAQNGFAQVLKNAIGHRAKRESQEHGFEKAFGIKAREEGESAETCKLRSEPFF</sequence>